<sequence length="69" mass="8184">MKLTHVLTCSVKSHKQICVLHSRTIYFLIHIHRASSSVCYQKTLQELWFQTLTVTITIQQFLPFHKRTL</sequence>
<proteinExistence type="predicted"/>
<reference evidence="1" key="1">
    <citation type="submission" date="2015-12" db="EMBL/GenBank/DDBJ databases">
        <title>Gene expression during late stages of embryo sac development: a critical building block for successful pollen-pistil interactions.</title>
        <authorList>
            <person name="Liu Y."/>
            <person name="Joly V."/>
            <person name="Sabar M."/>
            <person name="Matton D.P."/>
        </authorList>
    </citation>
    <scope>NUCLEOTIDE SEQUENCE</scope>
</reference>
<organism evidence="1">
    <name type="scientific">Solanum chacoense</name>
    <name type="common">Chaco potato</name>
    <dbReference type="NCBI Taxonomy" id="4108"/>
    <lineage>
        <taxon>Eukaryota</taxon>
        <taxon>Viridiplantae</taxon>
        <taxon>Streptophyta</taxon>
        <taxon>Embryophyta</taxon>
        <taxon>Tracheophyta</taxon>
        <taxon>Spermatophyta</taxon>
        <taxon>Magnoliopsida</taxon>
        <taxon>eudicotyledons</taxon>
        <taxon>Gunneridae</taxon>
        <taxon>Pentapetalae</taxon>
        <taxon>asterids</taxon>
        <taxon>lamiids</taxon>
        <taxon>Solanales</taxon>
        <taxon>Solanaceae</taxon>
        <taxon>Solanoideae</taxon>
        <taxon>Solaneae</taxon>
        <taxon>Solanum</taxon>
    </lineage>
</organism>
<dbReference type="EMBL" id="GEDG01026435">
    <property type="protein sequence ID" value="JAP14531.1"/>
    <property type="molecule type" value="Transcribed_RNA"/>
</dbReference>
<name>A0A0V0H306_SOLCH</name>
<accession>A0A0V0H306</accession>
<dbReference type="AlphaFoldDB" id="A0A0V0H306"/>
<evidence type="ECO:0000313" key="1">
    <source>
        <dbReference type="EMBL" id="JAP14531.1"/>
    </source>
</evidence>
<protein>
    <submittedName>
        <fullName evidence="1">Putative ovule protein</fullName>
    </submittedName>
</protein>